<dbReference type="RefSeq" id="WP_117361674.1">
    <property type="nucleotide sequence ID" value="NZ_QURH01001040.1"/>
</dbReference>
<dbReference type="Pfam" id="PF02771">
    <property type="entry name" value="Acyl-CoA_dh_N"/>
    <property type="match status" value="1"/>
</dbReference>
<evidence type="ECO:0000256" key="3">
    <source>
        <dbReference type="ARBA" id="ARBA00022630"/>
    </source>
</evidence>
<evidence type="ECO:0000259" key="9">
    <source>
        <dbReference type="Pfam" id="PF02771"/>
    </source>
</evidence>
<dbReference type="InterPro" id="IPR009075">
    <property type="entry name" value="AcylCo_DH/oxidase_C"/>
</dbReference>
<feature type="domain" description="Acyl-CoA oxidase/dehydrogenase middle" evidence="8">
    <location>
        <begin position="121"/>
        <end position="198"/>
    </location>
</feature>
<evidence type="ECO:0000259" key="8">
    <source>
        <dbReference type="Pfam" id="PF02770"/>
    </source>
</evidence>
<dbReference type="InterPro" id="IPR037069">
    <property type="entry name" value="AcylCoA_DH/ox_N_sf"/>
</dbReference>
<evidence type="ECO:0000256" key="6">
    <source>
        <dbReference type="RuleBase" id="RU362125"/>
    </source>
</evidence>
<name>A0A372J9I2_9ACTN</name>
<comment type="caution">
    <text evidence="10">The sequence shown here is derived from an EMBL/GenBank/DDBJ whole genome shotgun (WGS) entry which is preliminary data.</text>
</comment>
<accession>A0A372J9I2</accession>
<dbReference type="InterPro" id="IPR036250">
    <property type="entry name" value="AcylCo_DH-like_C"/>
</dbReference>
<dbReference type="Proteomes" id="UP000261811">
    <property type="component" value="Unassembled WGS sequence"/>
</dbReference>
<evidence type="ECO:0000313" key="11">
    <source>
        <dbReference type="Proteomes" id="UP000261811"/>
    </source>
</evidence>
<dbReference type="Gene3D" id="1.20.140.10">
    <property type="entry name" value="Butyryl-CoA Dehydrogenase, subunit A, domain 3"/>
    <property type="match status" value="1"/>
</dbReference>
<protein>
    <submittedName>
        <fullName evidence="10">Acyl-CoA dehydrogenase</fullName>
    </submittedName>
</protein>
<dbReference type="SUPFAM" id="SSF47203">
    <property type="entry name" value="Acyl-CoA dehydrogenase C-terminal domain-like"/>
    <property type="match status" value="1"/>
</dbReference>
<dbReference type="EMBL" id="QURH01001040">
    <property type="protein sequence ID" value="RFU36675.1"/>
    <property type="molecule type" value="Genomic_DNA"/>
</dbReference>
<feature type="domain" description="Acyl-CoA dehydrogenase/oxidase N-terminal" evidence="9">
    <location>
        <begin position="8"/>
        <end position="116"/>
    </location>
</feature>
<comment type="cofactor">
    <cofactor evidence="1 6">
        <name>FAD</name>
        <dbReference type="ChEBI" id="CHEBI:57692"/>
    </cofactor>
</comment>
<dbReference type="InterPro" id="IPR013786">
    <property type="entry name" value="AcylCoA_DH/ox_N"/>
</dbReference>
<reference evidence="10 11" key="1">
    <citation type="submission" date="2018-08" db="EMBL/GenBank/DDBJ databases">
        <title>Actinomadura jelena sp. nov., a novel Actinomycete isolated from soil in Chad.</title>
        <authorList>
            <person name="Shi L."/>
        </authorList>
    </citation>
    <scope>NUCLEOTIDE SEQUENCE [LARGE SCALE GENOMIC DNA]</scope>
    <source>
        <strain evidence="10 11">NEAU-G17</strain>
    </source>
</reference>
<dbReference type="PANTHER" id="PTHR48083:SF1">
    <property type="entry name" value="DEHYDROGENASE, PUTATIVE (AFU_ORTHOLOGUE AFUA_7G06510)-RELATED"/>
    <property type="match status" value="1"/>
</dbReference>
<dbReference type="GO" id="GO:0005737">
    <property type="term" value="C:cytoplasm"/>
    <property type="evidence" value="ECO:0007669"/>
    <property type="project" value="TreeGrafter"/>
</dbReference>
<dbReference type="SUPFAM" id="SSF56645">
    <property type="entry name" value="Acyl-CoA dehydrogenase NM domain-like"/>
    <property type="match status" value="1"/>
</dbReference>
<keyword evidence="3 6" id="KW-0285">Flavoprotein</keyword>
<dbReference type="InterPro" id="IPR046373">
    <property type="entry name" value="Acyl-CoA_Oxase/DH_mid-dom_sf"/>
</dbReference>
<proteinExistence type="inferred from homology"/>
<dbReference type="GO" id="GO:0050660">
    <property type="term" value="F:flavin adenine dinucleotide binding"/>
    <property type="evidence" value="ECO:0007669"/>
    <property type="project" value="InterPro"/>
</dbReference>
<evidence type="ECO:0000256" key="2">
    <source>
        <dbReference type="ARBA" id="ARBA00009347"/>
    </source>
</evidence>
<dbReference type="GO" id="GO:0003995">
    <property type="term" value="F:acyl-CoA dehydrogenase activity"/>
    <property type="evidence" value="ECO:0007669"/>
    <property type="project" value="TreeGrafter"/>
</dbReference>
<dbReference type="InterPro" id="IPR009100">
    <property type="entry name" value="AcylCoA_DH/oxidase_NM_dom_sf"/>
</dbReference>
<dbReference type="PIRSF" id="PIRSF016578">
    <property type="entry name" value="HsaA"/>
    <property type="match status" value="1"/>
</dbReference>
<evidence type="ECO:0000256" key="4">
    <source>
        <dbReference type="ARBA" id="ARBA00022827"/>
    </source>
</evidence>
<dbReference type="FunFam" id="2.40.110.10:FF:000002">
    <property type="entry name" value="Acyl-CoA dehydrogenase fadE12"/>
    <property type="match status" value="1"/>
</dbReference>
<dbReference type="Gene3D" id="1.10.540.10">
    <property type="entry name" value="Acyl-CoA dehydrogenase/oxidase, N-terminal domain"/>
    <property type="match status" value="1"/>
</dbReference>
<dbReference type="Pfam" id="PF02770">
    <property type="entry name" value="Acyl-CoA_dh_M"/>
    <property type="match status" value="1"/>
</dbReference>
<dbReference type="CDD" id="cd00567">
    <property type="entry name" value="ACAD"/>
    <property type="match status" value="1"/>
</dbReference>
<dbReference type="OrthoDB" id="8876745at2"/>
<organism evidence="10 11">
    <name type="scientific">Actinomadura logoneensis</name>
    <dbReference type="NCBI Taxonomy" id="2293572"/>
    <lineage>
        <taxon>Bacteria</taxon>
        <taxon>Bacillati</taxon>
        <taxon>Actinomycetota</taxon>
        <taxon>Actinomycetes</taxon>
        <taxon>Streptosporangiales</taxon>
        <taxon>Thermomonosporaceae</taxon>
        <taxon>Actinomadura</taxon>
    </lineage>
</organism>
<dbReference type="Pfam" id="PF00441">
    <property type="entry name" value="Acyl-CoA_dh_1"/>
    <property type="match status" value="1"/>
</dbReference>
<keyword evidence="11" id="KW-1185">Reference proteome</keyword>
<evidence type="ECO:0000313" key="10">
    <source>
        <dbReference type="EMBL" id="RFU36675.1"/>
    </source>
</evidence>
<gene>
    <name evidence="10" type="ORF">DZF91_36965</name>
</gene>
<evidence type="ECO:0000256" key="5">
    <source>
        <dbReference type="ARBA" id="ARBA00023002"/>
    </source>
</evidence>
<dbReference type="Gene3D" id="2.40.110.10">
    <property type="entry name" value="Butyryl-CoA Dehydrogenase, subunit A, domain 2"/>
    <property type="match status" value="1"/>
</dbReference>
<keyword evidence="4 6" id="KW-0274">FAD</keyword>
<keyword evidence="5 6" id="KW-0560">Oxidoreductase</keyword>
<dbReference type="InterPro" id="IPR006091">
    <property type="entry name" value="Acyl-CoA_Oxase/DH_mid-dom"/>
</dbReference>
<dbReference type="AlphaFoldDB" id="A0A372J9I2"/>
<dbReference type="InterPro" id="IPR050741">
    <property type="entry name" value="Acyl-CoA_dehydrogenase"/>
</dbReference>
<evidence type="ECO:0000259" key="7">
    <source>
        <dbReference type="Pfam" id="PF00441"/>
    </source>
</evidence>
<dbReference type="GO" id="GO:0033539">
    <property type="term" value="P:fatty acid beta-oxidation using acyl-CoA dehydrogenase"/>
    <property type="evidence" value="ECO:0007669"/>
    <property type="project" value="TreeGrafter"/>
</dbReference>
<sequence length="384" mass="40889">MSFIESGERRALRAAVAELGAKYGPDYYIRKARTGEKTDELWAEAGRLGYLGVNVPEEYGGGGGGIGDLAAVCEELAAAGCPLLLMVVSPAICATIIARSGTEDQKKHWLPRFADGSVKMAFAITEPDAGSNAHRITTTARRDGDGWVLTGQKTFISGVDEADAVLFVGRTEDQKGNLRPSLFIVPTDAPGFTFTPIEMEIISPERQFICHLDEVRLPYEALVGDEDGGLLQLFAGLNPERIMASAMGAGIGRLALGKAVAYANQRQVFRTPIGAHQGLAHPLAQAKIELELARLMAQKAAWLYDEGDDAGAGEAANMAKYATAEAAVHCVDTAIQTHGGNGLTSEYGVGMLAGVVRLMRIAPVSREMILNFVAQHSLGLPKSY</sequence>
<feature type="domain" description="Acyl-CoA dehydrogenase/oxidase C-terminal" evidence="7">
    <location>
        <begin position="229"/>
        <end position="376"/>
    </location>
</feature>
<evidence type="ECO:0000256" key="1">
    <source>
        <dbReference type="ARBA" id="ARBA00001974"/>
    </source>
</evidence>
<dbReference type="PANTHER" id="PTHR48083">
    <property type="entry name" value="MEDIUM-CHAIN SPECIFIC ACYL-COA DEHYDROGENASE, MITOCHONDRIAL-RELATED"/>
    <property type="match status" value="1"/>
</dbReference>
<dbReference type="FunFam" id="1.20.140.10:FF:000012">
    <property type="entry name" value="Acyl-CoA dehydrogenase fadE12"/>
    <property type="match status" value="1"/>
</dbReference>
<comment type="similarity">
    <text evidence="2 6">Belongs to the acyl-CoA dehydrogenase family.</text>
</comment>